<dbReference type="GO" id="GO:0003677">
    <property type="term" value="F:DNA binding"/>
    <property type="evidence" value="ECO:0007669"/>
    <property type="project" value="UniProtKB-KW"/>
</dbReference>
<protein>
    <submittedName>
        <fullName evidence="4">Two-component system response regulator NreC</fullName>
    </submittedName>
</protein>
<sequence>MYRFVMVDDHYRTHWRFRDFFIERTDFVMEKACYSAYEFLVYIKDLELEKKPLPDLLVIDINMPIADGASLAHYMKIFYPNIKILILTVHDHEENLFNATLCLADGFLMKPFFEDLIIDAFQRIMNGEEFYLDPRTTLPYPTIIEESLVYREERIRNVNPFNYSELERKYLIFHVMGLANQRIAYLLDLSVEEVKKLHEHMVIKTGVNKLPKISEDSNLRNFSISHNLARMADFRAFLTK</sequence>
<evidence type="ECO:0000256" key="1">
    <source>
        <dbReference type="ARBA" id="ARBA00023125"/>
    </source>
</evidence>
<accession>A0A2W7RSG7</accession>
<dbReference type="InterPro" id="IPR011006">
    <property type="entry name" value="CheY-like_superfamily"/>
</dbReference>
<dbReference type="SUPFAM" id="SSF52172">
    <property type="entry name" value="CheY-like"/>
    <property type="match status" value="1"/>
</dbReference>
<dbReference type="GO" id="GO:0006355">
    <property type="term" value="P:regulation of DNA-templated transcription"/>
    <property type="evidence" value="ECO:0007669"/>
    <property type="project" value="InterPro"/>
</dbReference>
<feature type="domain" description="Response regulatory" evidence="3">
    <location>
        <begin position="3"/>
        <end position="125"/>
    </location>
</feature>
<evidence type="ECO:0000259" key="3">
    <source>
        <dbReference type="PROSITE" id="PS50110"/>
    </source>
</evidence>
<dbReference type="InterPro" id="IPR039420">
    <property type="entry name" value="WalR-like"/>
</dbReference>
<dbReference type="EMBL" id="QKZV01000006">
    <property type="protein sequence ID" value="PZX61836.1"/>
    <property type="molecule type" value="Genomic_DNA"/>
</dbReference>
<dbReference type="SUPFAM" id="SSF46894">
    <property type="entry name" value="C-terminal effector domain of the bipartite response regulators"/>
    <property type="match status" value="1"/>
</dbReference>
<comment type="caution">
    <text evidence="4">The sequence shown here is derived from an EMBL/GenBank/DDBJ whole genome shotgun (WGS) entry which is preliminary data.</text>
</comment>
<gene>
    <name evidence="4" type="ORF">LX80_01997</name>
</gene>
<dbReference type="GO" id="GO:0000160">
    <property type="term" value="P:phosphorelay signal transduction system"/>
    <property type="evidence" value="ECO:0007669"/>
    <property type="project" value="InterPro"/>
</dbReference>
<dbReference type="Pfam" id="PF00072">
    <property type="entry name" value="Response_reg"/>
    <property type="match status" value="1"/>
</dbReference>
<dbReference type="OrthoDB" id="1013073at2"/>
<evidence type="ECO:0000256" key="2">
    <source>
        <dbReference type="PROSITE-ProRule" id="PRU00169"/>
    </source>
</evidence>
<keyword evidence="5" id="KW-1185">Reference proteome</keyword>
<dbReference type="SMART" id="SM00448">
    <property type="entry name" value="REC"/>
    <property type="match status" value="1"/>
</dbReference>
<organism evidence="4 5">
    <name type="scientific">Hydrotalea sandarakina</name>
    <dbReference type="NCBI Taxonomy" id="1004304"/>
    <lineage>
        <taxon>Bacteria</taxon>
        <taxon>Pseudomonadati</taxon>
        <taxon>Bacteroidota</taxon>
        <taxon>Chitinophagia</taxon>
        <taxon>Chitinophagales</taxon>
        <taxon>Chitinophagaceae</taxon>
        <taxon>Hydrotalea</taxon>
    </lineage>
</organism>
<dbReference type="Proteomes" id="UP000249720">
    <property type="component" value="Unassembled WGS sequence"/>
</dbReference>
<dbReference type="InterPro" id="IPR016032">
    <property type="entry name" value="Sig_transdc_resp-reg_C-effctor"/>
</dbReference>
<dbReference type="RefSeq" id="WP_111295836.1">
    <property type="nucleotide sequence ID" value="NZ_QKZV01000006.1"/>
</dbReference>
<evidence type="ECO:0000313" key="5">
    <source>
        <dbReference type="Proteomes" id="UP000249720"/>
    </source>
</evidence>
<keyword evidence="1" id="KW-0238">DNA-binding</keyword>
<dbReference type="AlphaFoldDB" id="A0A2W7RSG7"/>
<dbReference type="PANTHER" id="PTHR43214">
    <property type="entry name" value="TWO-COMPONENT RESPONSE REGULATOR"/>
    <property type="match status" value="1"/>
</dbReference>
<proteinExistence type="predicted"/>
<dbReference type="Gene3D" id="3.40.50.2300">
    <property type="match status" value="1"/>
</dbReference>
<name>A0A2W7RSG7_9BACT</name>
<dbReference type="InterPro" id="IPR001789">
    <property type="entry name" value="Sig_transdc_resp-reg_receiver"/>
</dbReference>
<reference evidence="4 5" key="1">
    <citation type="submission" date="2018-06" db="EMBL/GenBank/DDBJ databases">
        <title>Genomic Encyclopedia of Archaeal and Bacterial Type Strains, Phase II (KMG-II): from individual species to whole genera.</title>
        <authorList>
            <person name="Goeker M."/>
        </authorList>
    </citation>
    <scope>NUCLEOTIDE SEQUENCE [LARGE SCALE GENOMIC DNA]</scope>
    <source>
        <strain evidence="4 5">DSM 23241</strain>
    </source>
</reference>
<dbReference type="CDD" id="cd00156">
    <property type="entry name" value="REC"/>
    <property type="match status" value="1"/>
</dbReference>
<dbReference type="PROSITE" id="PS50110">
    <property type="entry name" value="RESPONSE_REGULATORY"/>
    <property type="match status" value="1"/>
</dbReference>
<keyword evidence="2" id="KW-0597">Phosphoprotein</keyword>
<evidence type="ECO:0000313" key="4">
    <source>
        <dbReference type="EMBL" id="PZX61836.1"/>
    </source>
</evidence>
<feature type="modified residue" description="4-aspartylphosphate" evidence="2">
    <location>
        <position position="60"/>
    </location>
</feature>